<dbReference type="InterPro" id="IPR040465">
    <property type="entry name" value="CtsR_N"/>
</dbReference>
<dbReference type="OrthoDB" id="1680813at2"/>
<feature type="domain" description="CtsR C-terminal dimerization" evidence="9">
    <location>
        <begin position="78"/>
        <end position="147"/>
    </location>
</feature>
<dbReference type="RefSeq" id="WP_013780084.1">
    <property type="nucleotide sequence ID" value="NC_015520.1"/>
</dbReference>
<sequence>MVRLSDVIEAFIKDMLNTSQDGVLELQRNELAARFRCAPSQINYVLSTRFTIERGYYIESRRGGGGCIRIMRMNVEKDDYILYLLFNAVGDSLSQACADNIIDQLSENGDINDRIAALMRSAVSDKAIEAPSADRDKIRAGIMKSMLVALLSF</sequence>
<dbReference type="InterPro" id="IPR041473">
    <property type="entry name" value="CtsR_C"/>
</dbReference>
<evidence type="ECO:0000256" key="7">
    <source>
        <dbReference type="PIRNR" id="PIRNR010607"/>
    </source>
</evidence>
<dbReference type="Proteomes" id="UP000008457">
    <property type="component" value="Chromosome"/>
</dbReference>
<gene>
    <name evidence="10" type="ordered locus">Mahau_0435</name>
</gene>
<protein>
    <recommendedName>
        <fullName evidence="2 7">Transcriptional regulator CtsR</fullName>
    </recommendedName>
</protein>
<dbReference type="STRING" id="697281.Mahau_0435"/>
<evidence type="ECO:0000256" key="2">
    <source>
        <dbReference type="ARBA" id="ARBA00014129"/>
    </source>
</evidence>
<reference evidence="11" key="1">
    <citation type="submission" date="2010-11" db="EMBL/GenBank/DDBJ databases">
        <title>The complete genome of Mahella australiensis DSM 15567.</title>
        <authorList>
            <consortium name="US DOE Joint Genome Institute (JGI-PGF)"/>
            <person name="Lucas S."/>
            <person name="Copeland A."/>
            <person name="Lapidus A."/>
            <person name="Bruce D."/>
            <person name="Goodwin L."/>
            <person name="Pitluck S."/>
            <person name="Kyrpides N."/>
            <person name="Mavromatis K."/>
            <person name="Pagani I."/>
            <person name="Ivanova N."/>
            <person name="Teshima H."/>
            <person name="Brettin T."/>
            <person name="Detter J.C."/>
            <person name="Han C."/>
            <person name="Tapia R."/>
            <person name="Land M."/>
            <person name="Hauser L."/>
            <person name="Markowitz V."/>
            <person name="Cheng J.-F."/>
            <person name="Hugenholtz P."/>
            <person name="Woyke T."/>
            <person name="Wu D."/>
            <person name="Spring S."/>
            <person name="Pukall R."/>
            <person name="Steenblock K."/>
            <person name="Schneider S."/>
            <person name="Klenk H.-P."/>
            <person name="Eisen J.A."/>
        </authorList>
    </citation>
    <scope>NUCLEOTIDE SEQUENCE [LARGE SCALE GENOMIC DNA]</scope>
    <source>
        <strain evidence="11">DSM 15567 / CIP 107919 / 50-1 BON</strain>
    </source>
</reference>
<evidence type="ECO:0000259" key="9">
    <source>
        <dbReference type="Pfam" id="PF17727"/>
    </source>
</evidence>
<dbReference type="GO" id="GO:0006355">
    <property type="term" value="P:regulation of DNA-templated transcription"/>
    <property type="evidence" value="ECO:0007669"/>
    <property type="project" value="UniProtKB-UniRule"/>
</dbReference>
<dbReference type="Gene3D" id="1.10.1200.150">
    <property type="entry name" value="Transcriptional regulator CtsR, C-terminal domain"/>
    <property type="match status" value="1"/>
</dbReference>
<dbReference type="Gene3D" id="3.30.56.130">
    <property type="entry name" value="Transcriptional regulator CtsR, winged HTH domain"/>
    <property type="match status" value="1"/>
</dbReference>
<keyword evidence="4 7" id="KW-0805">Transcription regulation</keyword>
<reference evidence="10 11" key="2">
    <citation type="journal article" date="2011" name="Stand. Genomic Sci.">
        <title>Complete genome sequence of Mahella australiensis type strain (50-1 BON).</title>
        <authorList>
            <person name="Sikorski J."/>
            <person name="Teshima H."/>
            <person name="Nolan M."/>
            <person name="Lucas S."/>
            <person name="Hammon N."/>
            <person name="Deshpande S."/>
            <person name="Cheng J.F."/>
            <person name="Pitluck S."/>
            <person name="Liolios K."/>
            <person name="Pagani I."/>
            <person name="Ivanova N."/>
            <person name="Huntemann M."/>
            <person name="Mavromatis K."/>
            <person name="Ovchinikova G."/>
            <person name="Pati A."/>
            <person name="Tapia R."/>
            <person name="Han C."/>
            <person name="Goodwin L."/>
            <person name="Chen A."/>
            <person name="Palaniappan K."/>
            <person name="Land M."/>
            <person name="Hauser L."/>
            <person name="Ngatchou-Djao O.D."/>
            <person name="Rohde M."/>
            <person name="Pukall R."/>
            <person name="Spring S."/>
            <person name="Abt B."/>
            <person name="Goker M."/>
            <person name="Detter J.C."/>
            <person name="Woyke T."/>
            <person name="Bristow J."/>
            <person name="Markowitz V."/>
            <person name="Hugenholtz P."/>
            <person name="Eisen J.A."/>
            <person name="Kyrpides N.C."/>
            <person name="Klenk H.P."/>
            <person name="Lapidus A."/>
        </authorList>
    </citation>
    <scope>NUCLEOTIDE SEQUENCE [LARGE SCALE GENOMIC DNA]</scope>
    <source>
        <strain evidence="11">DSM 15567 / CIP 107919 / 50-1 BON</strain>
    </source>
</reference>
<evidence type="ECO:0000256" key="6">
    <source>
        <dbReference type="ARBA" id="ARBA00023163"/>
    </source>
</evidence>
<dbReference type="AlphaFoldDB" id="F3ZYC6"/>
<evidence type="ECO:0000256" key="3">
    <source>
        <dbReference type="ARBA" id="ARBA00022491"/>
    </source>
</evidence>
<evidence type="ECO:0000256" key="4">
    <source>
        <dbReference type="ARBA" id="ARBA00023015"/>
    </source>
</evidence>
<keyword evidence="11" id="KW-1185">Reference proteome</keyword>
<dbReference type="InterPro" id="IPR008463">
    <property type="entry name" value="CtsR"/>
</dbReference>
<dbReference type="InterPro" id="IPR041902">
    <property type="entry name" value="CtsR_N_sf"/>
</dbReference>
<dbReference type="InterPro" id="IPR041908">
    <property type="entry name" value="CtsR_C_sf"/>
</dbReference>
<keyword evidence="5 7" id="KW-0238">DNA-binding</keyword>
<accession>F3ZYC6</accession>
<evidence type="ECO:0000256" key="1">
    <source>
        <dbReference type="ARBA" id="ARBA00010189"/>
    </source>
</evidence>
<proteinExistence type="inferred from homology"/>
<keyword evidence="6 7" id="KW-0804">Transcription</keyword>
<dbReference type="HOGENOM" id="CLU_118139_0_0_9"/>
<keyword evidence="3 7" id="KW-0678">Repressor</keyword>
<evidence type="ECO:0000259" key="8">
    <source>
        <dbReference type="Pfam" id="PF05848"/>
    </source>
</evidence>
<evidence type="ECO:0000313" key="11">
    <source>
        <dbReference type="Proteomes" id="UP000008457"/>
    </source>
</evidence>
<dbReference type="GO" id="GO:0003677">
    <property type="term" value="F:DNA binding"/>
    <property type="evidence" value="ECO:0007669"/>
    <property type="project" value="UniProtKB-UniRule"/>
</dbReference>
<dbReference type="Pfam" id="PF05848">
    <property type="entry name" value="CtsR"/>
    <property type="match status" value="1"/>
</dbReference>
<dbReference type="eggNOG" id="COG4463">
    <property type="taxonomic scope" value="Bacteria"/>
</dbReference>
<evidence type="ECO:0000313" key="10">
    <source>
        <dbReference type="EMBL" id="AEE95651.1"/>
    </source>
</evidence>
<evidence type="ECO:0000256" key="5">
    <source>
        <dbReference type="ARBA" id="ARBA00023125"/>
    </source>
</evidence>
<feature type="domain" description="CtsR N-terminal HTH" evidence="8">
    <location>
        <begin position="3"/>
        <end position="73"/>
    </location>
</feature>
<dbReference type="KEGG" id="mas:Mahau_0435"/>
<dbReference type="PIRSF" id="PIRSF010607">
    <property type="entry name" value="Txn_repr_CtsR"/>
    <property type="match status" value="1"/>
</dbReference>
<organism evidence="10 11">
    <name type="scientific">Mahella australiensis (strain DSM 15567 / CIP 107919 / 50-1 BON)</name>
    <dbReference type="NCBI Taxonomy" id="697281"/>
    <lineage>
        <taxon>Bacteria</taxon>
        <taxon>Bacillati</taxon>
        <taxon>Bacillota</taxon>
        <taxon>Clostridia</taxon>
        <taxon>Thermoanaerobacterales</taxon>
        <taxon>Thermoanaerobacterales Family IV. Incertae Sedis</taxon>
        <taxon>Mahella</taxon>
    </lineage>
</organism>
<dbReference type="EMBL" id="CP002360">
    <property type="protein sequence ID" value="AEE95651.1"/>
    <property type="molecule type" value="Genomic_DNA"/>
</dbReference>
<name>F3ZYC6_MAHA5</name>
<comment type="similarity">
    <text evidence="1 7">Belongs to the CtsR family.</text>
</comment>
<dbReference type="Pfam" id="PF17727">
    <property type="entry name" value="CtsR_C"/>
    <property type="match status" value="1"/>
</dbReference>